<dbReference type="PROSITE" id="PS50294">
    <property type="entry name" value="WD_REPEATS_REGION"/>
    <property type="match status" value="1"/>
</dbReference>
<protein>
    <submittedName>
        <fullName evidence="3">Vegetative incompatibility protein HET-E-1</fullName>
    </submittedName>
</protein>
<dbReference type="PANTHER" id="PTHR46082:SF11">
    <property type="entry name" value="AAA+ ATPASE DOMAIN-CONTAINING PROTEIN-RELATED"/>
    <property type="match status" value="1"/>
</dbReference>
<reference evidence="3 4" key="1">
    <citation type="journal article" date="2016" name="Genome Announc.">
        <title>Genome Sequence of Madurella mycetomatis mm55, Isolated from a Human Mycetoma Case in Sudan.</title>
        <authorList>
            <person name="Smit S."/>
            <person name="Derks M.F."/>
            <person name="Bervoets S."/>
            <person name="Fahal A."/>
            <person name="van Leeuwen W."/>
            <person name="van Belkum A."/>
            <person name="van de Sande W.W."/>
        </authorList>
    </citation>
    <scope>NUCLEOTIDE SEQUENCE [LARGE SCALE GENOMIC DNA]</scope>
    <source>
        <strain evidence="4">mm55</strain>
    </source>
</reference>
<accession>A0A175WD25</accession>
<dbReference type="InterPro" id="IPR000845">
    <property type="entry name" value="Nucleoside_phosphorylase_d"/>
</dbReference>
<dbReference type="Pfam" id="PF00400">
    <property type="entry name" value="WD40"/>
    <property type="match status" value="2"/>
</dbReference>
<dbReference type="OrthoDB" id="20872at2759"/>
<dbReference type="InterPro" id="IPR053137">
    <property type="entry name" value="NLR-like"/>
</dbReference>
<keyword evidence="4" id="KW-1185">Reference proteome</keyword>
<dbReference type="STRING" id="100816.A0A175WD25"/>
<dbReference type="EMBL" id="LCTW02000035">
    <property type="protein sequence ID" value="KXX81422.1"/>
    <property type="molecule type" value="Genomic_DNA"/>
</dbReference>
<evidence type="ECO:0000313" key="4">
    <source>
        <dbReference type="Proteomes" id="UP000078237"/>
    </source>
</evidence>
<dbReference type="PANTHER" id="PTHR46082">
    <property type="entry name" value="ATP/GTP-BINDING PROTEIN-RELATED"/>
    <property type="match status" value="1"/>
</dbReference>
<dbReference type="Gene3D" id="3.40.50.1580">
    <property type="entry name" value="Nucleoside phosphorylase domain"/>
    <property type="match status" value="1"/>
</dbReference>
<dbReference type="SUPFAM" id="SSF53167">
    <property type="entry name" value="Purine and uridine phosphorylases"/>
    <property type="match status" value="1"/>
</dbReference>
<dbReference type="InterPro" id="IPR015943">
    <property type="entry name" value="WD40/YVTN_repeat-like_dom_sf"/>
</dbReference>
<dbReference type="SUPFAM" id="SSF50978">
    <property type="entry name" value="WD40 repeat-like"/>
    <property type="match status" value="1"/>
</dbReference>
<dbReference type="InterPro" id="IPR035994">
    <property type="entry name" value="Nucleoside_phosphorylase_sf"/>
</dbReference>
<keyword evidence="1" id="KW-0853">WD repeat</keyword>
<comment type="caution">
    <text evidence="3">The sequence shown here is derived from an EMBL/GenBank/DDBJ whole genome shotgun (WGS) entry which is preliminary data.</text>
</comment>
<dbReference type="InterPro" id="IPR001680">
    <property type="entry name" value="WD40_rpt"/>
</dbReference>
<feature type="domain" description="Nucleoside phosphorylase" evidence="2">
    <location>
        <begin position="13"/>
        <end position="300"/>
    </location>
</feature>
<sequence length="595" mass="64968">MPNQPLSRKDYSIGWICALGHELTAATAMLDSEEHPTPPIPATDINAYTLGSMGGHNVVIAGLPINDKGSISSAMVAIHMKCSFPGIKIILIVGIAGSATKEVRLGDVVVSKQVVQWDSGKYEKDGRFQHSGDRKDLPFSVGTQLAKLKTKLELFGNRIPDYLAGIARKFPDLGQEYTDSSMLEDVLFKSEYLHVDGRDDCRRCDRAVVVERTPRPVGRRIAVHYGLIASGNQVIKDAPKRDEINKLFGGDVFCLEMEAAGLIGSIPWVVIRGISDYADSHKNDKWQKYAAAVAAAYAREFLALLPEHELEEKHESKTGGVDESAIVKPRRGADIGVKDTCPPRATGKWNLRHTLCKARVFSIALSHDSKLVAAGVGDTVRLWDTATGEPQKTPEVTNRGGIRNAVVAVAFSHDSKLLAWALDAEEWSIEFWNTATGRRKAIPSKFGHGKIELWDVETGRLRSTLEGHRGGVSSVAFSCDSKLMASGSTDGNIRLWDTWTGQLRKMLAGYHGLCSVAFLSDPMLISSGMARWQPNNIQVWDTKTGKLEQAIQPLPNCESEIVSILAISHGSKVFVSASKSRGGGVRIWEDLGYGN</sequence>
<dbReference type="GO" id="GO:0009116">
    <property type="term" value="P:nucleoside metabolic process"/>
    <property type="evidence" value="ECO:0007669"/>
    <property type="project" value="InterPro"/>
</dbReference>
<name>A0A175WD25_9PEZI</name>
<dbReference type="PROSITE" id="PS50082">
    <property type="entry name" value="WD_REPEATS_2"/>
    <property type="match status" value="1"/>
</dbReference>
<evidence type="ECO:0000256" key="1">
    <source>
        <dbReference type="PROSITE-ProRule" id="PRU00221"/>
    </source>
</evidence>
<evidence type="ECO:0000259" key="2">
    <source>
        <dbReference type="Pfam" id="PF01048"/>
    </source>
</evidence>
<dbReference type="VEuPathDB" id="FungiDB:MMYC01_202638"/>
<dbReference type="AlphaFoldDB" id="A0A175WD25"/>
<proteinExistence type="predicted"/>
<organism evidence="3 4">
    <name type="scientific">Madurella mycetomatis</name>
    <dbReference type="NCBI Taxonomy" id="100816"/>
    <lineage>
        <taxon>Eukaryota</taxon>
        <taxon>Fungi</taxon>
        <taxon>Dikarya</taxon>
        <taxon>Ascomycota</taxon>
        <taxon>Pezizomycotina</taxon>
        <taxon>Sordariomycetes</taxon>
        <taxon>Sordariomycetidae</taxon>
        <taxon>Sordariales</taxon>
        <taxon>Sordariales incertae sedis</taxon>
        <taxon>Madurella</taxon>
    </lineage>
</organism>
<evidence type="ECO:0000313" key="3">
    <source>
        <dbReference type="EMBL" id="KXX81422.1"/>
    </source>
</evidence>
<dbReference type="InterPro" id="IPR036322">
    <property type="entry name" value="WD40_repeat_dom_sf"/>
</dbReference>
<dbReference type="Gene3D" id="2.130.10.10">
    <property type="entry name" value="YVTN repeat-like/Quinoprotein amine dehydrogenase"/>
    <property type="match status" value="2"/>
</dbReference>
<dbReference type="Pfam" id="PF01048">
    <property type="entry name" value="PNP_UDP_1"/>
    <property type="match status" value="1"/>
</dbReference>
<gene>
    <name evidence="3" type="ORF">MMYC01_202638</name>
</gene>
<dbReference type="SMART" id="SM00320">
    <property type="entry name" value="WD40"/>
    <property type="match status" value="5"/>
</dbReference>
<feature type="repeat" description="WD" evidence="1">
    <location>
        <begin position="465"/>
        <end position="506"/>
    </location>
</feature>
<dbReference type="GO" id="GO:0003824">
    <property type="term" value="F:catalytic activity"/>
    <property type="evidence" value="ECO:0007669"/>
    <property type="project" value="InterPro"/>
</dbReference>
<dbReference type="Proteomes" id="UP000078237">
    <property type="component" value="Unassembled WGS sequence"/>
</dbReference>